<proteinExistence type="predicted"/>
<sequence>MMLFSFLLFFVLFTQTTSNDTRCDKTPLCYLTNNSTVIICDRMYAQTNESDVFPSLSCFPPVKTYLFRNFPKIRLHAFEDIKFPENESFSIKVVNASFIETEAFSKSLIIPPSSKLSIDIGDLDSSSSIVLRFSAFNHIKIDHLHFTNINSFNGRSVFDTDCFGDDLDINLLTFENCAIGGFSNIIHKSADVAYLSIINSPKLTQLTDKSLPSFLSTSKSLEISNTNLQMINAHTFQAWSLILEELIITNNSNLETFPSSIVDGILMKLNKLDLSYNSIKNLDIDYDWFSYSSTKYLLLRNQQLDLFLKANLLKTLPALEKIDFSQGFISANNDDLIKNHFQNISNLNSIDVSYTNLTENMIIDLLTAISNVATHFVDVRLFGHTLSDKNFCSYFKIFKNAPGLLHLELDESHDCNCIIDLFYMNNVRQSVTNTSVLQPTCLSNFTRIPCDVETQLSISKCNIGSQNPDASGEGNKLGKYAFGFIVAGLVVVVMVLLSLGFSVVYQIRRRRNTDLDMDQPIENPLAAIIEERLQNQ</sequence>
<feature type="signal peptide" evidence="3">
    <location>
        <begin position="1"/>
        <end position="18"/>
    </location>
</feature>
<reference evidence="4" key="1">
    <citation type="submission" date="2021-02" db="EMBL/GenBank/DDBJ databases">
        <authorList>
            <person name="Nowell W R."/>
        </authorList>
    </citation>
    <scope>NUCLEOTIDE SEQUENCE</scope>
</reference>
<keyword evidence="1 3" id="KW-0732">Signal</keyword>
<evidence type="ECO:0000313" key="4">
    <source>
        <dbReference type="EMBL" id="CAF3453256.1"/>
    </source>
</evidence>
<gene>
    <name evidence="4" type="ORF">KIK155_LOCUS12542</name>
</gene>
<feature type="chain" id="PRO_5033019620" evidence="3">
    <location>
        <begin position="19"/>
        <end position="536"/>
    </location>
</feature>
<name>A0A818EBV8_9BILA</name>
<organism evidence="4 5">
    <name type="scientific">Rotaria socialis</name>
    <dbReference type="NCBI Taxonomy" id="392032"/>
    <lineage>
        <taxon>Eukaryota</taxon>
        <taxon>Metazoa</taxon>
        <taxon>Spiralia</taxon>
        <taxon>Gnathifera</taxon>
        <taxon>Rotifera</taxon>
        <taxon>Eurotatoria</taxon>
        <taxon>Bdelloidea</taxon>
        <taxon>Philodinida</taxon>
        <taxon>Philodinidae</taxon>
        <taxon>Rotaria</taxon>
    </lineage>
</organism>
<dbReference type="Gene3D" id="3.80.10.10">
    <property type="entry name" value="Ribonuclease Inhibitor"/>
    <property type="match status" value="1"/>
</dbReference>
<keyword evidence="2" id="KW-1133">Transmembrane helix</keyword>
<accession>A0A818EBV8</accession>
<dbReference type="SUPFAM" id="SSF52047">
    <property type="entry name" value="RNI-like"/>
    <property type="match status" value="1"/>
</dbReference>
<dbReference type="GO" id="GO:0005615">
    <property type="term" value="C:extracellular space"/>
    <property type="evidence" value="ECO:0007669"/>
    <property type="project" value="TreeGrafter"/>
</dbReference>
<evidence type="ECO:0000256" key="3">
    <source>
        <dbReference type="SAM" id="SignalP"/>
    </source>
</evidence>
<dbReference type="GO" id="GO:0031012">
    <property type="term" value="C:extracellular matrix"/>
    <property type="evidence" value="ECO:0007669"/>
    <property type="project" value="TreeGrafter"/>
</dbReference>
<evidence type="ECO:0000256" key="2">
    <source>
        <dbReference type="SAM" id="Phobius"/>
    </source>
</evidence>
<comment type="caution">
    <text evidence="4">The sequence shown here is derived from an EMBL/GenBank/DDBJ whole genome shotgun (WGS) entry which is preliminary data.</text>
</comment>
<evidence type="ECO:0000313" key="5">
    <source>
        <dbReference type="Proteomes" id="UP000663865"/>
    </source>
</evidence>
<dbReference type="InterPro" id="IPR032675">
    <property type="entry name" value="LRR_dom_sf"/>
</dbReference>
<dbReference type="AlphaFoldDB" id="A0A818EBV8"/>
<dbReference type="PANTHER" id="PTHR24373">
    <property type="entry name" value="SLIT RELATED LEUCINE-RICH REPEAT NEURONAL PROTEIN"/>
    <property type="match status" value="1"/>
</dbReference>
<protein>
    <submittedName>
        <fullName evidence="4">Uncharacterized protein</fullName>
    </submittedName>
</protein>
<feature type="transmembrane region" description="Helical" evidence="2">
    <location>
        <begin position="480"/>
        <end position="505"/>
    </location>
</feature>
<dbReference type="PANTHER" id="PTHR24373:SF370">
    <property type="entry name" value="FISH-LIPS, ISOFORM E"/>
    <property type="match status" value="1"/>
</dbReference>
<keyword evidence="2" id="KW-0472">Membrane</keyword>
<dbReference type="Proteomes" id="UP000663865">
    <property type="component" value="Unassembled WGS sequence"/>
</dbReference>
<dbReference type="InterPro" id="IPR050328">
    <property type="entry name" value="Dev_Immune_Receptor"/>
</dbReference>
<dbReference type="EMBL" id="CAJNYV010002057">
    <property type="protein sequence ID" value="CAF3453256.1"/>
    <property type="molecule type" value="Genomic_DNA"/>
</dbReference>
<keyword evidence="2" id="KW-0812">Transmembrane</keyword>
<evidence type="ECO:0000256" key="1">
    <source>
        <dbReference type="ARBA" id="ARBA00022729"/>
    </source>
</evidence>